<feature type="transmembrane region" description="Helical" evidence="1">
    <location>
        <begin position="6"/>
        <end position="23"/>
    </location>
</feature>
<sequence>MKTERIALIGIVIALAVLVWFLVKKSKQNKQGDPVQKSSAPTVGQKIQEGYSNSLGKLTDSEVKNLATKFDLLESEANVLKAMNAKEPTGTMLDNAITLQHLPDALLRNVVEYWQNATKQKVTRSSIFSTMMVDTTEILPMLLRKLRDLGY</sequence>
<protein>
    <submittedName>
        <fullName evidence="2">Uncharacterized protein</fullName>
    </submittedName>
</protein>
<evidence type="ECO:0000313" key="2">
    <source>
        <dbReference type="EMBL" id="MFD1632033.1"/>
    </source>
</evidence>
<reference evidence="3" key="1">
    <citation type="journal article" date="2019" name="Int. J. Syst. Evol. Microbiol.">
        <title>The Global Catalogue of Microorganisms (GCM) 10K type strain sequencing project: providing services to taxonomists for standard genome sequencing and annotation.</title>
        <authorList>
            <consortium name="The Broad Institute Genomics Platform"/>
            <consortium name="The Broad Institute Genome Sequencing Center for Infectious Disease"/>
            <person name="Wu L."/>
            <person name="Ma J."/>
        </authorList>
    </citation>
    <scope>NUCLEOTIDE SEQUENCE [LARGE SCALE GENOMIC DNA]</scope>
    <source>
        <strain evidence="3">CCUG 53762</strain>
    </source>
</reference>
<keyword evidence="3" id="KW-1185">Reference proteome</keyword>
<keyword evidence="1" id="KW-0812">Transmembrane</keyword>
<organism evidence="2 3">
    <name type="scientific">Pseudopedobacter beijingensis</name>
    <dbReference type="NCBI Taxonomy" id="1207056"/>
    <lineage>
        <taxon>Bacteria</taxon>
        <taxon>Pseudomonadati</taxon>
        <taxon>Bacteroidota</taxon>
        <taxon>Sphingobacteriia</taxon>
        <taxon>Sphingobacteriales</taxon>
        <taxon>Sphingobacteriaceae</taxon>
        <taxon>Pseudopedobacter</taxon>
    </lineage>
</organism>
<evidence type="ECO:0000313" key="3">
    <source>
        <dbReference type="Proteomes" id="UP001597118"/>
    </source>
</evidence>
<keyword evidence="1" id="KW-1133">Transmembrane helix</keyword>
<dbReference type="RefSeq" id="WP_379664356.1">
    <property type="nucleotide sequence ID" value="NZ_JBHUDG010000051.1"/>
</dbReference>
<keyword evidence="1" id="KW-0472">Membrane</keyword>
<proteinExistence type="predicted"/>
<dbReference type="Proteomes" id="UP001597118">
    <property type="component" value="Unassembled WGS sequence"/>
</dbReference>
<evidence type="ECO:0000256" key="1">
    <source>
        <dbReference type="SAM" id="Phobius"/>
    </source>
</evidence>
<dbReference type="EMBL" id="JBHUDG010000051">
    <property type="protein sequence ID" value="MFD1632033.1"/>
    <property type="molecule type" value="Genomic_DNA"/>
</dbReference>
<gene>
    <name evidence="2" type="ORF">ACFSAH_19330</name>
</gene>
<accession>A0ABW4IIH2</accession>
<name>A0ABW4IIH2_9SPHI</name>
<comment type="caution">
    <text evidence="2">The sequence shown here is derived from an EMBL/GenBank/DDBJ whole genome shotgun (WGS) entry which is preliminary data.</text>
</comment>